<feature type="non-terminal residue" evidence="1">
    <location>
        <position position="99"/>
    </location>
</feature>
<gene>
    <name evidence="1" type="ORF">ARMSODRAFT_967121</name>
</gene>
<evidence type="ECO:0000313" key="1">
    <source>
        <dbReference type="EMBL" id="PBK59214.1"/>
    </source>
</evidence>
<dbReference type="AlphaFoldDB" id="A0A2H3AR43"/>
<name>A0A2H3AR43_9AGAR</name>
<sequence>MLARSDSLSVLVVGRVHWLLAEITTAHGTALSLVLAPERQRLKAITLDRQPQITERRVIQSEATSCGSKWIQSSDPTARPIPRNGTCSSIEYNQNFKVT</sequence>
<evidence type="ECO:0000313" key="2">
    <source>
        <dbReference type="Proteomes" id="UP000218334"/>
    </source>
</evidence>
<dbReference type="Proteomes" id="UP000218334">
    <property type="component" value="Unassembled WGS sequence"/>
</dbReference>
<protein>
    <submittedName>
        <fullName evidence="1">Uncharacterized protein</fullName>
    </submittedName>
</protein>
<proteinExistence type="predicted"/>
<accession>A0A2H3AR43</accession>
<keyword evidence="2" id="KW-1185">Reference proteome</keyword>
<reference evidence="2" key="1">
    <citation type="journal article" date="2017" name="Nat. Ecol. Evol.">
        <title>Genome expansion and lineage-specific genetic innovations in the forest pathogenic fungi Armillaria.</title>
        <authorList>
            <person name="Sipos G."/>
            <person name="Prasanna A.N."/>
            <person name="Walter M.C."/>
            <person name="O'Connor E."/>
            <person name="Balint B."/>
            <person name="Krizsan K."/>
            <person name="Kiss B."/>
            <person name="Hess J."/>
            <person name="Varga T."/>
            <person name="Slot J."/>
            <person name="Riley R."/>
            <person name="Boka B."/>
            <person name="Rigling D."/>
            <person name="Barry K."/>
            <person name="Lee J."/>
            <person name="Mihaltcheva S."/>
            <person name="LaButti K."/>
            <person name="Lipzen A."/>
            <person name="Waldron R."/>
            <person name="Moloney N.M."/>
            <person name="Sperisen C."/>
            <person name="Kredics L."/>
            <person name="Vagvoelgyi C."/>
            <person name="Patrignani A."/>
            <person name="Fitzpatrick D."/>
            <person name="Nagy I."/>
            <person name="Doyle S."/>
            <person name="Anderson J.B."/>
            <person name="Grigoriev I.V."/>
            <person name="Gueldener U."/>
            <person name="Muensterkoetter M."/>
            <person name="Nagy L.G."/>
        </authorList>
    </citation>
    <scope>NUCLEOTIDE SEQUENCE [LARGE SCALE GENOMIC DNA]</scope>
    <source>
        <strain evidence="2">28-4</strain>
    </source>
</reference>
<organism evidence="1 2">
    <name type="scientific">Armillaria solidipes</name>
    <dbReference type="NCBI Taxonomy" id="1076256"/>
    <lineage>
        <taxon>Eukaryota</taxon>
        <taxon>Fungi</taxon>
        <taxon>Dikarya</taxon>
        <taxon>Basidiomycota</taxon>
        <taxon>Agaricomycotina</taxon>
        <taxon>Agaricomycetes</taxon>
        <taxon>Agaricomycetidae</taxon>
        <taxon>Agaricales</taxon>
        <taxon>Marasmiineae</taxon>
        <taxon>Physalacriaceae</taxon>
        <taxon>Armillaria</taxon>
    </lineage>
</organism>
<dbReference type="EMBL" id="KZ293510">
    <property type="protein sequence ID" value="PBK59214.1"/>
    <property type="molecule type" value="Genomic_DNA"/>
</dbReference>